<reference evidence="1" key="1">
    <citation type="submission" date="2020-11" db="EMBL/GenBank/DDBJ databases">
        <title>Sequencing the genomes of 1000 actinobacteria strains.</title>
        <authorList>
            <person name="Klenk H.-P."/>
        </authorList>
    </citation>
    <scope>NUCLEOTIDE SEQUENCE</scope>
    <source>
        <strain evidence="1">DSM 45356</strain>
    </source>
</reference>
<protein>
    <submittedName>
        <fullName evidence="1">Ornithine cyclodeaminase</fullName>
        <ecNumber evidence="1">4.3.1.12</ecNumber>
    </submittedName>
</protein>
<dbReference type="RefSeq" id="WP_197002334.1">
    <property type="nucleotide sequence ID" value="NZ_BONS01000003.1"/>
</dbReference>
<dbReference type="InterPro" id="IPR036291">
    <property type="entry name" value="NAD(P)-bd_dom_sf"/>
</dbReference>
<sequence length="304" mass="30713">MSAPAGTDLAALGLRGAIAAIADALCAGLDPEADPPRSIVDVPAGQLLLMPASHDGYAGVKVATVAPGNPALGLPRIQALYLLLDAATLTPVATLDGTALTALRTPATSAVAVAHLAAPDAAHLLVFGTGPQAAGHVAAVRAVRPISRVTVVGRDPGRAERFAAEWGAVVGVPDEVADADVICCCTTASTPLFPGGLVRSTATVVAVGSHEPAVRETDDDLVARSDVWVEARSAAFREAGDLIDPVGRGVITPGHVRGTLSDLVTGRVAPRADRPRFFKGVGMAWQDLVVAAAAHRGSPSSPMG</sequence>
<evidence type="ECO:0000313" key="2">
    <source>
        <dbReference type="Proteomes" id="UP000622552"/>
    </source>
</evidence>
<evidence type="ECO:0000313" key="1">
    <source>
        <dbReference type="EMBL" id="MBG6135186.1"/>
    </source>
</evidence>
<dbReference type="Gene3D" id="3.40.50.720">
    <property type="entry name" value="NAD(P)-binding Rossmann-like Domain"/>
    <property type="match status" value="1"/>
</dbReference>
<dbReference type="Gene3D" id="3.30.1780.10">
    <property type="entry name" value="ornithine cyclodeaminase, domain 1"/>
    <property type="match status" value="1"/>
</dbReference>
<dbReference type="AlphaFoldDB" id="A0A8J7KJ78"/>
<dbReference type="EMBL" id="JADOUF010000001">
    <property type="protein sequence ID" value="MBG6135186.1"/>
    <property type="molecule type" value="Genomic_DNA"/>
</dbReference>
<name>A0A8J7KJ78_9ACTN</name>
<dbReference type="SUPFAM" id="SSF51735">
    <property type="entry name" value="NAD(P)-binding Rossmann-fold domains"/>
    <property type="match status" value="1"/>
</dbReference>
<dbReference type="GO" id="GO:0008473">
    <property type="term" value="F:ornithine cyclodeaminase activity"/>
    <property type="evidence" value="ECO:0007669"/>
    <property type="project" value="UniProtKB-EC"/>
</dbReference>
<proteinExistence type="predicted"/>
<dbReference type="Proteomes" id="UP000622552">
    <property type="component" value="Unassembled WGS sequence"/>
</dbReference>
<dbReference type="PANTHER" id="PTHR13812">
    <property type="entry name" value="KETIMINE REDUCTASE MU-CRYSTALLIN"/>
    <property type="match status" value="1"/>
</dbReference>
<dbReference type="EC" id="4.3.1.12" evidence="1"/>
<accession>A0A8J7KJ78</accession>
<gene>
    <name evidence="1" type="ORF">IW245_001380</name>
</gene>
<dbReference type="GO" id="GO:0005737">
    <property type="term" value="C:cytoplasm"/>
    <property type="evidence" value="ECO:0007669"/>
    <property type="project" value="TreeGrafter"/>
</dbReference>
<dbReference type="InterPro" id="IPR023401">
    <property type="entry name" value="ODC_N"/>
</dbReference>
<keyword evidence="1" id="KW-0456">Lyase</keyword>
<dbReference type="Pfam" id="PF02423">
    <property type="entry name" value="OCD_Mu_crystall"/>
    <property type="match status" value="1"/>
</dbReference>
<dbReference type="PANTHER" id="PTHR13812:SF19">
    <property type="entry name" value="KETIMINE REDUCTASE MU-CRYSTALLIN"/>
    <property type="match status" value="1"/>
</dbReference>
<dbReference type="PIRSF" id="PIRSF001439">
    <property type="entry name" value="CryM"/>
    <property type="match status" value="1"/>
</dbReference>
<keyword evidence="2" id="KW-1185">Reference proteome</keyword>
<organism evidence="1 2">
    <name type="scientific">Longispora fulva</name>
    <dbReference type="NCBI Taxonomy" id="619741"/>
    <lineage>
        <taxon>Bacteria</taxon>
        <taxon>Bacillati</taxon>
        <taxon>Actinomycetota</taxon>
        <taxon>Actinomycetes</taxon>
        <taxon>Micromonosporales</taxon>
        <taxon>Micromonosporaceae</taxon>
        <taxon>Longispora</taxon>
    </lineage>
</organism>
<comment type="caution">
    <text evidence="1">The sequence shown here is derived from an EMBL/GenBank/DDBJ whole genome shotgun (WGS) entry which is preliminary data.</text>
</comment>
<dbReference type="InterPro" id="IPR003462">
    <property type="entry name" value="ODC_Mu_crystall"/>
</dbReference>